<gene>
    <name evidence="2" type="ORF">TD3509T_0734</name>
</gene>
<sequence length="306" mass="33496">MNRTKKDYLVIILKGIAMGAADVVPGVSGGTIAFISGIYEELLNAISAVNLDLFKILKKEGVKSAWAQLNGNFLAALFTGIFISIISLAKAIKWLLINQPILLWAFFFGLVLASIIYIAKQVKHWSFKGIFIGVLAVFFGYLITVLPAVNGQEVSYLFLVFSGAIASCAMILPGISGSYILLLIGVYPLVMSALTNGELKTISAIVIGVMIGLTTFSKLLKWLFYNYKNEMLIALTGLMLGSLNKVWPWKTVLTTYTDRHGVVKPLLEKSVLPFSYDGNPELMYASILIIVGFSLILLLEKLAVKK</sequence>
<organism evidence="2 3">
    <name type="scientific">Tenacibaculum dicentrarchi</name>
    <dbReference type="NCBI Taxonomy" id="669041"/>
    <lineage>
        <taxon>Bacteria</taxon>
        <taxon>Pseudomonadati</taxon>
        <taxon>Bacteroidota</taxon>
        <taxon>Flavobacteriia</taxon>
        <taxon>Flavobacteriales</taxon>
        <taxon>Flavobacteriaceae</taxon>
        <taxon>Tenacibaculum</taxon>
    </lineage>
</organism>
<keyword evidence="3" id="KW-1185">Reference proteome</keyword>
<evidence type="ECO:0008006" key="4">
    <source>
        <dbReference type="Google" id="ProtNLM"/>
    </source>
</evidence>
<dbReference type="InterPro" id="IPR007163">
    <property type="entry name" value="VCA0040-like"/>
</dbReference>
<feature type="transmembrane region" description="Helical" evidence="1">
    <location>
        <begin position="232"/>
        <end position="249"/>
    </location>
</feature>
<dbReference type="EMBL" id="OZ038524">
    <property type="protein sequence ID" value="CAL2078886.1"/>
    <property type="molecule type" value="Genomic_DNA"/>
</dbReference>
<evidence type="ECO:0000313" key="2">
    <source>
        <dbReference type="EMBL" id="CAL2078886.1"/>
    </source>
</evidence>
<dbReference type="Proteomes" id="UP001497514">
    <property type="component" value="Chromosome"/>
</dbReference>
<reference evidence="2 3" key="1">
    <citation type="submission" date="2024-05" db="EMBL/GenBank/DDBJ databases">
        <authorList>
            <person name="Duchaud E."/>
        </authorList>
    </citation>
    <scope>NUCLEOTIDE SEQUENCE [LARGE SCALE GENOMIC DNA]</scope>
    <source>
        <strain evidence="2">Ena-SAMPLE-TAB-13-05-2024-13:56:06:370-140309</strain>
    </source>
</reference>
<feature type="transmembrane region" description="Helical" evidence="1">
    <location>
        <begin position="201"/>
        <end position="220"/>
    </location>
</feature>
<feature type="transmembrane region" description="Helical" evidence="1">
    <location>
        <begin position="282"/>
        <end position="299"/>
    </location>
</feature>
<keyword evidence="1" id="KW-0472">Membrane</keyword>
<feature type="transmembrane region" description="Helical" evidence="1">
    <location>
        <begin position="130"/>
        <end position="149"/>
    </location>
</feature>
<evidence type="ECO:0000313" key="3">
    <source>
        <dbReference type="Proteomes" id="UP001497514"/>
    </source>
</evidence>
<evidence type="ECO:0000256" key="1">
    <source>
        <dbReference type="SAM" id="Phobius"/>
    </source>
</evidence>
<dbReference type="PANTHER" id="PTHR37308">
    <property type="entry name" value="INTEGRAL MEMBRANE PROTEIN"/>
    <property type="match status" value="1"/>
</dbReference>
<dbReference type="RefSeq" id="WP_101903584.1">
    <property type="nucleotide sequence ID" value="NZ_OZ038524.1"/>
</dbReference>
<proteinExistence type="predicted"/>
<protein>
    <recommendedName>
        <fullName evidence="4">DUF368 domain-containing protein</fullName>
    </recommendedName>
</protein>
<feature type="transmembrane region" description="Helical" evidence="1">
    <location>
        <begin position="73"/>
        <end position="95"/>
    </location>
</feature>
<keyword evidence="1" id="KW-0812">Transmembrane</keyword>
<feature type="transmembrane region" description="Helical" evidence="1">
    <location>
        <begin position="155"/>
        <end position="172"/>
    </location>
</feature>
<accession>A0ABP1EHZ5</accession>
<keyword evidence="1" id="KW-1133">Transmembrane helix</keyword>
<feature type="transmembrane region" description="Helical" evidence="1">
    <location>
        <begin position="101"/>
        <end position="118"/>
    </location>
</feature>
<dbReference type="PANTHER" id="PTHR37308:SF1">
    <property type="entry name" value="POLYPRENYL-PHOSPHATE TRANSPORTER"/>
    <property type="match status" value="1"/>
</dbReference>
<name>A0ABP1EHZ5_9FLAO</name>
<dbReference type="Pfam" id="PF04018">
    <property type="entry name" value="VCA0040-like"/>
    <property type="match status" value="1"/>
</dbReference>